<dbReference type="EMBL" id="JAVRFI010000008">
    <property type="protein sequence ID" value="MDT0450361.1"/>
    <property type="molecule type" value="Genomic_DNA"/>
</dbReference>
<accession>A0ABU2SP11</accession>
<dbReference type="InterPro" id="IPR000092">
    <property type="entry name" value="Polyprenyl_synt"/>
</dbReference>
<dbReference type="InterPro" id="IPR008949">
    <property type="entry name" value="Isoprenoid_synthase_dom_sf"/>
</dbReference>
<evidence type="ECO:0000313" key="3">
    <source>
        <dbReference type="EMBL" id="MDT0450361.1"/>
    </source>
</evidence>
<sequence length="326" mass="35873">MTKRPHSPPRPVPPGSVPPQLQRAKMLDRVEERLRGLFEEEHRRRRTSDARGAELIESLAELLAAGGDRARPVIFLTGYLAAGGDPADRTADIAVDTAVALELLDTCTLIRGDVRDDAPLRRGIPTLHIGRAAEHERNGWAGESRRFGESTATLAGDLALAHADRLALALPGEARRIWDELRVERVMGSYTREAMVAEYLEDPWPGRCVSGCDRGCTAGWYALRHPLRLGAALAGRADLGLSYDAYARPLHAAWRLRGFLDGGPEYGWDAWLLREILLDPEERDVAEQMIEELVDHACRSAAGLSLATGWHEELASFAARVAAQDE</sequence>
<dbReference type="Proteomes" id="UP001180531">
    <property type="component" value="Unassembled WGS sequence"/>
</dbReference>
<organism evidence="3 4">
    <name type="scientific">Streptomyces hesseae</name>
    <dbReference type="NCBI Taxonomy" id="3075519"/>
    <lineage>
        <taxon>Bacteria</taxon>
        <taxon>Bacillati</taxon>
        <taxon>Actinomycetota</taxon>
        <taxon>Actinomycetes</taxon>
        <taxon>Kitasatosporales</taxon>
        <taxon>Streptomycetaceae</taxon>
        <taxon>Streptomyces</taxon>
    </lineage>
</organism>
<comment type="caution">
    <text evidence="3">The sequence shown here is derived from an EMBL/GenBank/DDBJ whole genome shotgun (WGS) entry which is preliminary data.</text>
</comment>
<feature type="compositionally biased region" description="Pro residues" evidence="2">
    <location>
        <begin position="8"/>
        <end position="17"/>
    </location>
</feature>
<evidence type="ECO:0000256" key="1">
    <source>
        <dbReference type="RuleBase" id="RU004466"/>
    </source>
</evidence>
<dbReference type="SUPFAM" id="SSF48576">
    <property type="entry name" value="Terpenoid synthases"/>
    <property type="match status" value="1"/>
</dbReference>
<comment type="similarity">
    <text evidence="1">Belongs to the FPP/GGPP synthase family.</text>
</comment>
<dbReference type="Pfam" id="PF00348">
    <property type="entry name" value="polyprenyl_synt"/>
    <property type="match status" value="1"/>
</dbReference>
<dbReference type="RefSeq" id="WP_311611173.1">
    <property type="nucleotide sequence ID" value="NZ_JAVRFI010000008.1"/>
</dbReference>
<evidence type="ECO:0000256" key="2">
    <source>
        <dbReference type="SAM" id="MobiDB-lite"/>
    </source>
</evidence>
<keyword evidence="1" id="KW-0808">Transferase</keyword>
<keyword evidence="4" id="KW-1185">Reference proteome</keyword>
<gene>
    <name evidence="3" type="ORF">RM609_14945</name>
</gene>
<proteinExistence type="inferred from homology"/>
<dbReference type="Gene3D" id="1.10.600.10">
    <property type="entry name" value="Farnesyl Diphosphate Synthase"/>
    <property type="match status" value="1"/>
</dbReference>
<evidence type="ECO:0000313" key="4">
    <source>
        <dbReference type="Proteomes" id="UP001180531"/>
    </source>
</evidence>
<protein>
    <submittedName>
        <fullName evidence="3">Polyprenyl synthetase family protein</fullName>
    </submittedName>
</protein>
<feature type="region of interest" description="Disordered" evidence="2">
    <location>
        <begin position="1"/>
        <end position="23"/>
    </location>
</feature>
<reference evidence="3" key="1">
    <citation type="submission" date="2024-05" db="EMBL/GenBank/DDBJ databases">
        <title>30 novel species of actinomycetes from the DSMZ collection.</title>
        <authorList>
            <person name="Nouioui I."/>
        </authorList>
    </citation>
    <scope>NUCLEOTIDE SEQUENCE</scope>
    <source>
        <strain evidence="3">DSM 40473</strain>
    </source>
</reference>
<name>A0ABU2SP11_9ACTN</name>